<accession>A0A5B0PU75</accession>
<dbReference type="Proteomes" id="UP000324748">
    <property type="component" value="Unassembled WGS sequence"/>
</dbReference>
<evidence type="ECO:0000313" key="3">
    <source>
        <dbReference type="EMBL" id="KAA1128216.1"/>
    </source>
</evidence>
<feature type="region of interest" description="Disordered" evidence="1">
    <location>
        <begin position="42"/>
        <end position="64"/>
    </location>
</feature>
<dbReference type="AlphaFoldDB" id="A0A5B0PU75"/>
<name>A0A5B0PU75_PUCGR</name>
<dbReference type="Proteomes" id="UP000325313">
    <property type="component" value="Unassembled WGS sequence"/>
</dbReference>
<keyword evidence="4" id="KW-1185">Reference proteome</keyword>
<proteinExistence type="predicted"/>
<dbReference type="EMBL" id="VSWC01000041">
    <property type="protein sequence ID" value="KAA1104118.1"/>
    <property type="molecule type" value="Genomic_DNA"/>
</dbReference>
<protein>
    <submittedName>
        <fullName evidence="2">Uncharacterized protein</fullName>
    </submittedName>
</protein>
<evidence type="ECO:0000256" key="1">
    <source>
        <dbReference type="SAM" id="MobiDB-lite"/>
    </source>
</evidence>
<organism evidence="2 4">
    <name type="scientific">Puccinia graminis f. sp. tritici</name>
    <dbReference type="NCBI Taxonomy" id="56615"/>
    <lineage>
        <taxon>Eukaryota</taxon>
        <taxon>Fungi</taxon>
        <taxon>Dikarya</taxon>
        <taxon>Basidiomycota</taxon>
        <taxon>Pucciniomycotina</taxon>
        <taxon>Pucciniomycetes</taxon>
        <taxon>Pucciniales</taxon>
        <taxon>Pucciniaceae</taxon>
        <taxon>Puccinia</taxon>
    </lineage>
</organism>
<evidence type="ECO:0000313" key="5">
    <source>
        <dbReference type="Proteomes" id="UP000325313"/>
    </source>
</evidence>
<gene>
    <name evidence="2" type="ORF">PGT21_011393</name>
    <name evidence="3" type="ORF">PGTUg99_007599</name>
</gene>
<evidence type="ECO:0000313" key="2">
    <source>
        <dbReference type="EMBL" id="KAA1104118.1"/>
    </source>
</evidence>
<sequence length="120" mass="13334">MIWPIVFIHRQKCFSNIQLFKNWTFLAKSQVRMKGILTNSPKNLSPSYAPPAKGIGGERPGKNSCGPHPPGFICIAEEVDAGLSGRIDESIEVKKLSISIFFSNQTTTFNPSSFPDFARF</sequence>
<reference evidence="4 5" key="1">
    <citation type="submission" date="2019-05" db="EMBL/GenBank/DDBJ databases">
        <title>Emergence of the Ug99 lineage of the wheat stem rust pathogen through somatic hybridization.</title>
        <authorList>
            <person name="Li F."/>
            <person name="Upadhyaya N.M."/>
            <person name="Sperschneider J."/>
            <person name="Matny O."/>
            <person name="Nguyen-Phuc H."/>
            <person name="Mago R."/>
            <person name="Raley C."/>
            <person name="Miller M.E."/>
            <person name="Silverstein K.A.T."/>
            <person name="Henningsen E."/>
            <person name="Hirsch C.D."/>
            <person name="Visser B."/>
            <person name="Pretorius Z.A."/>
            <person name="Steffenson B.J."/>
            <person name="Schwessinger B."/>
            <person name="Dodds P.N."/>
            <person name="Figueroa M."/>
        </authorList>
    </citation>
    <scope>NUCLEOTIDE SEQUENCE [LARGE SCALE GENOMIC DNA]</scope>
    <source>
        <strain evidence="2">21-0</strain>
        <strain evidence="3 5">Ug99</strain>
    </source>
</reference>
<evidence type="ECO:0000313" key="4">
    <source>
        <dbReference type="Proteomes" id="UP000324748"/>
    </source>
</evidence>
<comment type="caution">
    <text evidence="2">The sequence shown here is derived from an EMBL/GenBank/DDBJ whole genome shotgun (WGS) entry which is preliminary data.</text>
</comment>
<dbReference type="EMBL" id="VDEP01000143">
    <property type="protein sequence ID" value="KAA1128216.1"/>
    <property type="molecule type" value="Genomic_DNA"/>
</dbReference>